<feature type="transmembrane region" description="Helical" evidence="5">
    <location>
        <begin position="75"/>
        <end position="98"/>
    </location>
</feature>
<dbReference type="GO" id="GO:0016020">
    <property type="term" value="C:membrane"/>
    <property type="evidence" value="ECO:0007669"/>
    <property type="project" value="UniProtKB-SubCell"/>
</dbReference>
<organism evidence="7">
    <name type="scientific">bioreactor metagenome</name>
    <dbReference type="NCBI Taxonomy" id="1076179"/>
    <lineage>
        <taxon>unclassified sequences</taxon>
        <taxon>metagenomes</taxon>
        <taxon>ecological metagenomes</taxon>
    </lineage>
</organism>
<feature type="domain" description="ABC-2 type transporter transmembrane" evidence="6">
    <location>
        <begin position="8"/>
        <end position="203"/>
    </location>
</feature>
<feature type="transmembrane region" description="Helical" evidence="5">
    <location>
        <begin position="104"/>
        <end position="123"/>
    </location>
</feature>
<comment type="caution">
    <text evidence="7">The sequence shown here is derived from an EMBL/GenBank/DDBJ whole genome shotgun (WGS) entry which is preliminary data.</text>
</comment>
<dbReference type="InterPro" id="IPR013525">
    <property type="entry name" value="ABC2_TM"/>
</dbReference>
<sequence length="218" mass="23929">MVLELSGTQAEPVTTQLLETDAKTIPFNFLLTPIFICFEALMVGFILGGALMLAEKQDGTAKALRISPFGAGRYIVSKTLLFSLVGTLYAALICVLTVGFQINWGLFLLLSFFGTAVFTMIGLAYTSPFHDMSGWFFSMVVLLSVNMLPVISYSSPSFTPVWMKLIPSYPILMAYRSAMFGGTIEWGYTLLSIGAWGVLSYLLAQVFVQRNHLKGVKA</sequence>
<evidence type="ECO:0000256" key="5">
    <source>
        <dbReference type="SAM" id="Phobius"/>
    </source>
</evidence>
<feature type="transmembrane region" description="Helical" evidence="5">
    <location>
        <begin position="30"/>
        <end position="54"/>
    </location>
</feature>
<evidence type="ECO:0000259" key="6">
    <source>
        <dbReference type="Pfam" id="PF12698"/>
    </source>
</evidence>
<proteinExistence type="predicted"/>
<dbReference type="Pfam" id="PF12698">
    <property type="entry name" value="ABC2_membrane_3"/>
    <property type="match status" value="1"/>
</dbReference>
<reference evidence="7" key="1">
    <citation type="submission" date="2019-08" db="EMBL/GenBank/DDBJ databases">
        <authorList>
            <person name="Kucharzyk K."/>
            <person name="Murdoch R.W."/>
            <person name="Higgins S."/>
            <person name="Loffler F."/>
        </authorList>
    </citation>
    <scope>NUCLEOTIDE SEQUENCE</scope>
</reference>
<dbReference type="AlphaFoldDB" id="A0A644ZPU1"/>
<evidence type="ECO:0000256" key="4">
    <source>
        <dbReference type="ARBA" id="ARBA00023136"/>
    </source>
</evidence>
<feature type="transmembrane region" description="Helical" evidence="5">
    <location>
        <begin position="186"/>
        <end position="208"/>
    </location>
</feature>
<keyword evidence="4 5" id="KW-0472">Membrane</keyword>
<gene>
    <name evidence="7" type="ORF">SDC9_89447</name>
</gene>
<dbReference type="EMBL" id="VSSQ01009854">
    <property type="protein sequence ID" value="MPM42776.1"/>
    <property type="molecule type" value="Genomic_DNA"/>
</dbReference>
<protein>
    <recommendedName>
        <fullName evidence="6">ABC-2 type transporter transmembrane domain-containing protein</fullName>
    </recommendedName>
</protein>
<keyword evidence="3 5" id="KW-1133">Transmembrane helix</keyword>
<dbReference type="GO" id="GO:0140359">
    <property type="term" value="F:ABC-type transporter activity"/>
    <property type="evidence" value="ECO:0007669"/>
    <property type="project" value="InterPro"/>
</dbReference>
<name>A0A644ZPU1_9ZZZZ</name>
<evidence type="ECO:0000256" key="3">
    <source>
        <dbReference type="ARBA" id="ARBA00022989"/>
    </source>
</evidence>
<accession>A0A644ZPU1</accession>
<evidence type="ECO:0000313" key="7">
    <source>
        <dbReference type="EMBL" id="MPM42776.1"/>
    </source>
</evidence>
<keyword evidence="2 5" id="KW-0812">Transmembrane</keyword>
<evidence type="ECO:0000256" key="2">
    <source>
        <dbReference type="ARBA" id="ARBA00022692"/>
    </source>
</evidence>
<evidence type="ECO:0000256" key="1">
    <source>
        <dbReference type="ARBA" id="ARBA00004141"/>
    </source>
</evidence>
<comment type="subcellular location">
    <subcellularLocation>
        <location evidence="1">Membrane</location>
        <topology evidence="1">Multi-pass membrane protein</topology>
    </subcellularLocation>
</comment>
<feature type="transmembrane region" description="Helical" evidence="5">
    <location>
        <begin position="135"/>
        <end position="155"/>
    </location>
</feature>